<evidence type="ECO:0000256" key="5">
    <source>
        <dbReference type="SAM" id="Phobius"/>
    </source>
</evidence>
<protein>
    <submittedName>
        <fullName evidence="7">Uncharacterized membrane protein YgaE, UPF0421/DUF939 family</fullName>
    </submittedName>
</protein>
<dbReference type="STRING" id="1137991.SAMN05660642_03887"/>
<name>A0A1G9Y444_9ACTN</name>
<evidence type="ECO:0000256" key="4">
    <source>
        <dbReference type="ARBA" id="ARBA00023136"/>
    </source>
</evidence>
<keyword evidence="2 5" id="KW-0812">Transmembrane</keyword>
<dbReference type="OrthoDB" id="3579456at2"/>
<comment type="subcellular location">
    <subcellularLocation>
        <location evidence="1">Membrane</location>
        <topology evidence="1">Multi-pass membrane protein</topology>
    </subcellularLocation>
</comment>
<sequence>MSGARRPYLGRPGRVRRTWARHPRAGLAVKAALAAAVAWHVAVLLPLDPAQQYPYYAPLGAVIATSTTLSGSVRGSLQSVAAIALGAALALGVSAVLGDGLGALAVVTAASVLLAGWRHLGSSGSWTATSALFVLVLGTQDSGFVVAYTGLTAVGAVIGLAVTAAFPPLPLAPAAEQLQALRDTLAGQLEDLADGLQQEHPPTEDEWRQRTHRIDPVLAQMRDAVQQAAEARRGNRRARHHRAAAEAQYRQARALERLSLMVEQLTQVIAETERADFERVALGPTLRPPAARTLAALAAALRSVEDAAADPEALRRTETCLHEFTDAVRQARATSADDLFVAGDVVQTVRRSLDALPAREPAG</sequence>
<feature type="transmembrane region" description="Helical" evidence="5">
    <location>
        <begin position="53"/>
        <end position="73"/>
    </location>
</feature>
<gene>
    <name evidence="7" type="ORF">SAMN05660642_03887</name>
</gene>
<keyword evidence="8" id="KW-1185">Reference proteome</keyword>
<proteinExistence type="predicted"/>
<dbReference type="InterPro" id="IPR049453">
    <property type="entry name" value="Memb_transporter_dom"/>
</dbReference>
<organism evidence="7 8">
    <name type="scientific">Geodermatophilus siccatus</name>
    <dbReference type="NCBI Taxonomy" id="1137991"/>
    <lineage>
        <taxon>Bacteria</taxon>
        <taxon>Bacillati</taxon>
        <taxon>Actinomycetota</taxon>
        <taxon>Actinomycetes</taxon>
        <taxon>Geodermatophilales</taxon>
        <taxon>Geodermatophilaceae</taxon>
        <taxon>Geodermatophilus</taxon>
    </lineage>
</organism>
<feature type="transmembrane region" description="Helical" evidence="5">
    <location>
        <begin position="27"/>
        <end position="47"/>
    </location>
</feature>
<evidence type="ECO:0000313" key="7">
    <source>
        <dbReference type="EMBL" id="SDN03894.1"/>
    </source>
</evidence>
<evidence type="ECO:0000259" key="6">
    <source>
        <dbReference type="Pfam" id="PF13515"/>
    </source>
</evidence>
<evidence type="ECO:0000256" key="1">
    <source>
        <dbReference type="ARBA" id="ARBA00004141"/>
    </source>
</evidence>
<dbReference type="EMBL" id="FNHE01000011">
    <property type="protein sequence ID" value="SDN03894.1"/>
    <property type="molecule type" value="Genomic_DNA"/>
</dbReference>
<feature type="domain" description="Integral membrane bound transporter" evidence="6">
    <location>
        <begin position="38"/>
        <end position="162"/>
    </location>
</feature>
<dbReference type="AlphaFoldDB" id="A0A1G9Y444"/>
<accession>A0A1G9Y444</accession>
<evidence type="ECO:0000256" key="2">
    <source>
        <dbReference type="ARBA" id="ARBA00022692"/>
    </source>
</evidence>
<feature type="transmembrane region" description="Helical" evidence="5">
    <location>
        <begin position="145"/>
        <end position="166"/>
    </location>
</feature>
<dbReference type="Pfam" id="PF13515">
    <property type="entry name" value="FUSC_2"/>
    <property type="match status" value="1"/>
</dbReference>
<keyword evidence="4 5" id="KW-0472">Membrane</keyword>
<evidence type="ECO:0000313" key="8">
    <source>
        <dbReference type="Proteomes" id="UP000198680"/>
    </source>
</evidence>
<reference evidence="8" key="1">
    <citation type="submission" date="2016-10" db="EMBL/GenBank/DDBJ databases">
        <authorList>
            <person name="Varghese N."/>
            <person name="Submissions S."/>
        </authorList>
    </citation>
    <scope>NUCLEOTIDE SEQUENCE [LARGE SCALE GENOMIC DNA]</scope>
    <source>
        <strain evidence="8">DSM 45419</strain>
    </source>
</reference>
<dbReference type="RefSeq" id="WP_139177213.1">
    <property type="nucleotide sequence ID" value="NZ_FNHE01000011.1"/>
</dbReference>
<feature type="transmembrane region" description="Helical" evidence="5">
    <location>
        <begin position="80"/>
        <end position="113"/>
    </location>
</feature>
<dbReference type="Proteomes" id="UP000198680">
    <property type="component" value="Unassembled WGS sequence"/>
</dbReference>
<feature type="transmembrane region" description="Helical" evidence="5">
    <location>
        <begin position="119"/>
        <end position="138"/>
    </location>
</feature>
<evidence type="ECO:0000256" key="3">
    <source>
        <dbReference type="ARBA" id="ARBA00022989"/>
    </source>
</evidence>
<keyword evidence="3 5" id="KW-1133">Transmembrane helix</keyword>